<accession>A0A8J5JCV6</accession>
<keyword evidence="15" id="KW-1185">Reference proteome</keyword>
<gene>
    <name evidence="14" type="primary">RBKS-L</name>
    <name evidence="14" type="ORF">Hamer_G015997</name>
</gene>
<dbReference type="EC" id="2.7.1.15" evidence="2 12"/>
<dbReference type="InterPro" id="IPR029056">
    <property type="entry name" value="Ribokinase-like"/>
</dbReference>
<dbReference type="InterPro" id="IPR011611">
    <property type="entry name" value="PfkB_dom"/>
</dbReference>
<evidence type="ECO:0000256" key="5">
    <source>
        <dbReference type="ARBA" id="ARBA00022723"/>
    </source>
</evidence>
<dbReference type="GO" id="GO:0005829">
    <property type="term" value="C:cytosol"/>
    <property type="evidence" value="ECO:0007669"/>
    <property type="project" value="TreeGrafter"/>
</dbReference>
<dbReference type="CDD" id="cd01174">
    <property type="entry name" value="ribokinase"/>
    <property type="match status" value="1"/>
</dbReference>
<comment type="caution">
    <text evidence="12">Lacks conserved residue(s) required for the propagation of feature annotation.</text>
</comment>
<comment type="similarity">
    <text evidence="1">Belongs to the carbohydrate kinase pfkB family.</text>
</comment>
<dbReference type="PROSITE" id="PS00584">
    <property type="entry name" value="PFKB_KINASES_2"/>
    <property type="match status" value="1"/>
</dbReference>
<dbReference type="InterPro" id="IPR011877">
    <property type="entry name" value="Ribokinase"/>
</dbReference>
<keyword evidence="10 12" id="KW-0630">Potassium</keyword>
<feature type="binding site" evidence="12">
    <location>
        <position position="268"/>
    </location>
    <ligand>
        <name>K(+)</name>
        <dbReference type="ChEBI" id="CHEBI:29103"/>
    </ligand>
</feature>
<feature type="binding site" evidence="12">
    <location>
        <begin position="29"/>
        <end position="33"/>
    </location>
    <ligand>
        <name>substrate</name>
    </ligand>
</feature>
<dbReference type="GO" id="GO:0005524">
    <property type="term" value="F:ATP binding"/>
    <property type="evidence" value="ECO:0007669"/>
    <property type="project" value="UniProtKB-UniRule"/>
</dbReference>
<proteinExistence type="inferred from homology"/>
<dbReference type="PANTHER" id="PTHR10584:SF166">
    <property type="entry name" value="RIBOKINASE"/>
    <property type="match status" value="1"/>
</dbReference>
<feature type="binding site" evidence="12">
    <location>
        <position position="270"/>
    </location>
    <ligand>
        <name>K(+)</name>
        <dbReference type="ChEBI" id="CHEBI:29103"/>
    </ligand>
</feature>
<feature type="binding site" evidence="12">
    <location>
        <position position="120"/>
    </location>
    <ligand>
        <name>substrate</name>
    </ligand>
</feature>
<evidence type="ECO:0000256" key="2">
    <source>
        <dbReference type="ARBA" id="ARBA00012035"/>
    </source>
</evidence>
<dbReference type="GO" id="GO:0046872">
    <property type="term" value="F:metal ion binding"/>
    <property type="evidence" value="ECO:0007669"/>
    <property type="project" value="UniProtKB-KW"/>
</dbReference>
<protein>
    <recommendedName>
        <fullName evidence="3 12">Ribokinase</fullName>
        <shortName evidence="12">RK</shortName>
        <ecNumber evidence="2 12">2.7.1.15</ecNumber>
    </recommendedName>
</protein>
<evidence type="ECO:0000313" key="14">
    <source>
        <dbReference type="EMBL" id="KAG7155625.1"/>
    </source>
</evidence>
<comment type="activity regulation">
    <text evidence="12">Activated by a monovalent cation that binds near, but not in, the active site. The most likely occupant of the site in vivo is potassium. Ion binding induces a conformational change that may alter substrate affinity.</text>
</comment>
<evidence type="ECO:0000256" key="4">
    <source>
        <dbReference type="ARBA" id="ARBA00022679"/>
    </source>
</evidence>
<dbReference type="InterPro" id="IPR002139">
    <property type="entry name" value="Ribo/fructo_kinase"/>
</dbReference>
<evidence type="ECO:0000256" key="10">
    <source>
        <dbReference type="ARBA" id="ARBA00022958"/>
    </source>
</evidence>
<dbReference type="PRINTS" id="PR00990">
    <property type="entry name" value="RIBOKINASE"/>
</dbReference>
<keyword evidence="5 12" id="KW-0479">Metal-binding</keyword>
<evidence type="ECO:0000313" key="15">
    <source>
        <dbReference type="Proteomes" id="UP000747542"/>
    </source>
</evidence>
<comment type="catalytic activity">
    <reaction evidence="12">
        <text>D-ribose + ATP = D-ribose 5-phosphate + ADP + H(+)</text>
        <dbReference type="Rhea" id="RHEA:13697"/>
        <dbReference type="ChEBI" id="CHEBI:15378"/>
        <dbReference type="ChEBI" id="CHEBI:30616"/>
        <dbReference type="ChEBI" id="CHEBI:47013"/>
        <dbReference type="ChEBI" id="CHEBI:78346"/>
        <dbReference type="ChEBI" id="CHEBI:456216"/>
        <dbReference type="EC" id="2.7.1.15"/>
    </reaction>
</comment>
<dbReference type="GO" id="GO:0004747">
    <property type="term" value="F:ribokinase activity"/>
    <property type="evidence" value="ECO:0007669"/>
    <property type="project" value="UniProtKB-UniRule"/>
</dbReference>
<dbReference type="GO" id="GO:0019303">
    <property type="term" value="P:D-ribose catabolic process"/>
    <property type="evidence" value="ECO:0007669"/>
    <property type="project" value="UniProtKB-UniRule"/>
</dbReference>
<dbReference type="GO" id="GO:0005634">
    <property type="term" value="C:nucleus"/>
    <property type="evidence" value="ECO:0007669"/>
    <property type="project" value="UniProtKB-SubCell"/>
</dbReference>
<feature type="binding site" evidence="12">
    <location>
        <begin position="201"/>
        <end position="206"/>
    </location>
    <ligand>
        <name>ATP</name>
        <dbReference type="ChEBI" id="CHEBI:30616"/>
    </ligand>
</feature>
<dbReference type="HAMAP" id="MF_01987">
    <property type="entry name" value="Ribokinase"/>
    <property type="match status" value="1"/>
</dbReference>
<comment type="cofactor">
    <cofactor evidence="12">
        <name>Mg(2+)</name>
        <dbReference type="ChEBI" id="CHEBI:18420"/>
    </cofactor>
    <text evidence="12">Requires a divalent cation, most likely magnesium in vivo, as an electrophilic catalyst to aid phosphoryl group transfer. It is the chelate of the metal and the nucleotide that is the actual substrate.</text>
</comment>
<feature type="binding site" evidence="12">
    <location>
        <position position="233"/>
    </location>
    <ligand>
        <name>substrate</name>
    </ligand>
</feature>
<keyword evidence="9 12" id="KW-0460">Magnesium</keyword>
<dbReference type="InterPro" id="IPR002173">
    <property type="entry name" value="Carboh/pur_kinase_PfkB_CS"/>
</dbReference>
<comment type="pathway">
    <text evidence="12">Carbohydrate metabolism; D-ribose degradation; D-ribose 5-phosphate from beta-D-ribopyranose: step 2/2.</text>
</comment>
<comment type="subcellular location">
    <subcellularLocation>
        <location evidence="12">Cytoplasm</location>
    </subcellularLocation>
    <subcellularLocation>
        <location evidence="12">Nucleus</location>
    </subcellularLocation>
</comment>
<dbReference type="Gene3D" id="3.40.1190.20">
    <property type="match status" value="1"/>
</dbReference>
<comment type="subunit">
    <text evidence="12">Homodimer.</text>
</comment>
<dbReference type="EMBL" id="JAHLQT010041065">
    <property type="protein sequence ID" value="KAG7155625.1"/>
    <property type="molecule type" value="Genomic_DNA"/>
</dbReference>
<keyword evidence="12" id="KW-0539">Nucleus</keyword>
<feature type="domain" description="Carbohydrate kinase PfkB" evidence="13">
    <location>
        <begin position="2"/>
        <end position="278"/>
    </location>
</feature>
<keyword evidence="8 12" id="KW-0067">ATP-binding</keyword>
<dbReference type="SUPFAM" id="SSF53613">
    <property type="entry name" value="Ribokinase-like"/>
    <property type="match status" value="1"/>
</dbReference>
<keyword evidence="11 12" id="KW-0119">Carbohydrate metabolism</keyword>
<keyword evidence="7 12" id="KW-0418">Kinase</keyword>
<feature type="binding site" evidence="12">
    <location>
        <position position="227"/>
    </location>
    <ligand>
        <name>K(+)</name>
        <dbReference type="ChEBI" id="CHEBI:29103"/>
    </ligand>
</feature>
<comment type="similarity">
    <text evidence="12">Belongs to the carbohydrate kinase PfkB family. Ribokinase subfamily.</text>
</comment>
<comment type="caution">
    <text evidence="14">The sequence shown here is derived from an EMBL/GenBank/DDBJ whole genome shotgun (WGS) entry which is preliminary data.</text>
</comment>
<dbReference type="PANTHER" id="PTHR10584">
    <property type="entry name" value="SUGAR KINASE"/>
    <property type="match status" value="1"/>
</dbReference>
<feature type="binding site" evidence="12">
    <location>
        <position position="165"/>
    </location>
    <ligand>
        <name>ATP</name>
        <dbReference type="ChEBI" id="CHEBI:30616"/>
    </ligand>
</feature>
<evidence type="ECO:0000256" key="7">
    <source>
        <dbReference type="ARBA" id="ARBA00022777"/>
    </source>
</evidence>
<keyword evidence="6 12" id="KW-0547">Nucleotide-binding</keyword>
<feature type="binding site" evidence="12">
    <location>
        <position position="265"/>
    </location>
    <ligand>
        <name>K(+)</name>
        <dbReference type="ChEBI" id="CHEBI:29103"/>
    </ligand>
</feature>
<evidence type="ECO:0000256" key="6">
    <source>
        <dbReference type="ARBA" id="ARBA00022741"/>
    </source>
</evidence>
<evidence type="ECO:0000256" key="11">
    <source>
        <dbReference type="ARBA" id="ARBA00023277"/>
    </source>
</evidence>
<keyword evidence="4 12" id="KW-0808">Transferase</keyword>
<feature type="binding site" evidence="12">
    <location>
        <position position="274"/>
    </location>
    <ligand>
        <name>K(+)</name>
        <dbReference type="ChEBI" id="CHEBI:29103"/>
    </ligand>
</feature>
<feature type="binding site" evidence="12">
    <location>
        <begin position="232"/>
        <end position="233"/>
    </location>
    <ligand>
        <name>ATP</name>
        <dbReference type="ChEBI" id="CHEBI:30616"/>
    </ligand>
</feature>
<dbReference type="Pfam" id="PF00294">
    <property type="entry name" value="PfkB"/>
    <property type="match status" value="1"/>
</dbReference>
<evidence type="ECO:0000256" key="3">
    <source>
        <dbReference type="ARBA" id="ARBA00016943"/>
    </source>
</evidence>
<evidence type="ECO:0000256" key="1">
    <source>
        <dbReference type="ARBA" id="ARBA00005380"/>
    </source>
</evidence>
<dbReference type="UniPathway" id="UPA00916">
    <property type="reaction ID" value="UER00889"/>
</dbReference>
<sequence>MIGSASYTPRLPALGETIHGHRFSVGFGGKGANQCIAATRLGATTAMVAMVGDDSFGQNYLQNFHDNGVNISHVGVTSEAATGDNCIIIIAGANLKMTAANIEKAEKMVKESTVVVCQGEITSEATLAALVMARKHNVTTLMNAAPADANLDPAIIENSVIFCVNESEAEVLTKIQVKRVEDAQLAAKILLTRGCRSVVITLGGDGAVYSTLDEHIYVPADKVTPVDTTGAGDAFVGALAYFLAYHPQLTMEEMMQRSCKIASVSVQAAGTQSSYPTRDKLPSHLFV</sequence>
<feature type="active site" description="Proton acceptor" evidence="12">
    <location>
        <position position="233"/>
    </location>
</feature>
<dbReference type="Proteomes" id="UP000747542">
    <property type="component" value="Unassembled WGS sequence"/>
</dbReference>
<feature type="binding site" evidence="12">
    <location>
        <position position="229"/>
    </location>
    <ligand>
        <name>K(+)</name>
        <dbReference type="ChEBI" id="CHEBI:29103"/>
    </ligand>
</feature>
<comment type="function">
    <text evidence="12">Catalyzes the phosphorylation of ribose at O-5 in a reaction requiring ATP and magnesium. The resulting D-ribose-5-phosphate can then be used either for sythesis of nucleotides, histidine, and tryptophan, or as a component of the pentose phosphate pathway.</text>
</comment>
<organism evidence="14 15">
    <name type="scientific">Homarus americanus</name>
    <name type="common">American lobster</name>
    <dbReference type="NCBI Taxonomy" id="6706"/>
    <lineage>
        <taxon>Eukaryota</taxon>
        <taxon>Metazoa</taxon>
        <taxon>Ecdysozoa</taxon>
        <taxon>Arthropoda</taxon>
        <taxon>Crustacea</taxon>
        <taxon>Multicrustacea</taxon>
        <taxon>Malacostraca</taxon>
        <taxon>Eumalacostraca</taxon>
        <taxon>Eucarida</taxon>
        <taxon>Decapoda</taxon>
        <taxon>Pleocyemata</taxon>
        <taxon>Astacidea</taxon>
        <taxon>Nephropoidea</taxon>
        <taxon>Nephropidae</taxon>
        <taxon>Homarus</taxon>
    </lineage>
</organism>
<evidence type="ECO:0000256" key="8">
    <source>
        <dbReference type="ARBA" id="ARBA00022840"/>
    </source>
</evidence>
<reference evidence="14" key="1">
    <citation type="journal article" date="2021" name="Sci. Adv.">
        <title>The American lobster genome reveals insights on longevity, neural, and immune adaptations.</title>
        <authorList>
            <person name="Polinski J.M."/>
            <person name="Zimin A.V."/>
            <person name="Clark K.F."/>
            <person name="Kohn A.B."/>
            <person name="Sadowski N."/>
            <person name="Timp W."/>
            <person name="Ptitsyn A."/>
            <person name="Khanna P."/>
            <person name="Romanova D.Y."/>
            <person name="Williams P."/>
            <person name="Greenwood S.J."/>
            <person name="Moroz L.L."/>
            <person name="Walt D.R."/>
            <person name="Bodnar A.G."/>
        </authorList>
    </citation>
    <scope>NUCLEOTIDE SEQUENCE</scope>
    <source>
        <strain evidence="14">GMGI-L3</strain>
    </source>
</reference>
<name>A0A8J5JCV6_HOMAM</name>
<keyword evidence="12" id="KW-0963">Cytoplasm</keyword>
<evidence type="ECO:0000259" key="13">
    <source>
        <dbReference type="Pfam" id="PF00294"/>
    </source>
</evidence>
<evidence type="ECO:0000256" key="9">
    <source>
        <dbReference type="ARBA" id="ARBA00022842"/>
    </source>
</evidence>
<evidence type="ECO:0000256" key="12">
    <source>
        <dbReference type="HAMAP-Rule" id="MF_03215"/>
    </source>
</evidence>
<dbReference type="AlphaFoldDB" id="A0A8J5JCV6"/>